<accession>A0A4Q1CLD7</accession>
<evidence type="ECO:0008006" key="3">
    <source>
        <dbReference type="Google" id="ProtNLM"/>
    </source>
</evidence>
<evidence type="ECO:0000313" key="2">
    <source>
        <dbReference type="Proteomes" id="UP000290204"/>
    </source>
</evidence>
<dbReference type="EMBL" id="SDHW01000001">
    <property type="protein sequence ID" value="RXK61780.1"/>
    <property type="molecule type" value="Genomic_DNA"/>
</dbReference>
<protein>
    <recommendedName>
        <fullName evidence="3">Bacterial EndoU nuclease domain-containing protein</fullName>
    </recommendedName>
</protein>
<name>A0A4Q1CLD7_9BACT</name>
<dbReference type="AlphaFoldDB" id="A0A4Q1CLD7"/>
<organism evidence="1 2">
    <name type="scientific">Lacibacter luteus</name>
    <dbReference type="NCBI Taxonomy" id="2508719"/>
    <lineage>
        <taxon>Bacteria</taxon>
        <taxon>Pseudomonadati</taxon>
        <taxon>Bacteroidota</taxon>
        <taxon>Chitinophagia</taxon>
        <taxon>Chitinophagales</taxon>
        <taxon>Chitinophagaceae</taxon>
        <taxon>Lacibacter</taxon>
    </lineage>
</organism>
<gene>
    <name evidence="1" type="ORF">ESA94_01855</name>
</gene>
<sequence>MTYSEQEFIKLLFLLSDTQQWLTQMSHDLFAQLPNSSRLKQKSYYLSITAFAHIIERHYYRIERHPGTGKFAIPIHDIIQHIKEAKEETTQPVHGTLNHYRTKDTGTIIGHERNGTPTSFITVITCPAGNIITAFPGIP</sequence>
<keyword evidence="2" id="KW-1185">Reference proteome</keyword>
<dbReference type="OrthoDB" id="658081at2"/>
<dbReference type="Proteomes" id="UP000290204">
    <property type="component" value="Unassembled WGS sequence"/>
</dbReference>
<dbReference type="RefSeq" id="WP_129129152.1">
    <property type="nucleotide sequence ID" value="NZ_SDHW01000001.1"/>
</dbReference>
<proteinExistence type="predicted"/>
<evidence type="ECO:0000313" key="1">
    <source>
        <dbReference type="EMBL" id="RXK61780.1"/>
    </source>
</evidence>
<comment type="caution">
    <text evidence="1">The sequence shown here is derived from an EMBL/GenBank/DDBJ whole genome shotgun (WGS) entry which is preliminary data.</text>
</comment>
<reference evidence="1 2" key="1">
    <citation type="submission" date="2019-01" db="EMBL/GenBank/DDBJ databases">
        <title>Lacibacter sp. strain TTM-7.</title>
        <authorList>
            <person name="Chen W.-M."/>
        </authorList>
    </citation>
    <scope>NUCLEOTIDE SEQUENCE [LARGE SCALE GENOMIC DNA]</scope>
    <source>
        <strain evidence="1 2">TTM-7</strain>
    </source>
</reference>